<keyword evidence="1" id="KW-0472">Membrane</keyword>
<dbReference type="Proteomes" id="UP001162972">
    <property type="component" value="Unassembled WGS sequence"/>
</dbReference>
<name>A0AAD6J7E4_9ROSI</name>
<reference evidence="2" key="2">
    <citation type="journal article" date="2023" name="Int. J. Mol. Sci.">
        <title>De Novo Assembly and Annotation of 11 Diverse Shrub Willow (Salix) Genomes Reveals Novel Gene Organization in Sex-Linked Regions.</title>
        <authorList>
            <person name="Hyden B."/>
            <person name="Feng K."/>
            <person name="Yates T.B."/>
            <person name="Jawdy S."/>
            <person name="Cereghino C."/>
            <person name="Smart L.B."/>
            <person name="Muchero W."/>
        </authorList>
    </citation>
    <scope>NUCLEOTIDE SEQUENCE</scope>
    <source>
        <tissue evidence="2">Shoot tip</tissue>
    </source>
</reference>
<sequence length="205" mass="23702">MEQIHSKTTIKPSTKIRTYNFTSNNPDPAKLTKYFHSLDIHLRTGKLGNSLGPFRNSMFRKLSRQDQSDSGLDLPRRNGRLLVVPCKPRRLLSELLKDIVDETVHDTHCLAGDPNVRMDLFQDLKDIDLVGLDALLCLLLLLVTRSFFRQLLLGPWLLLCWSFLCRCWLFLSWLLLRGLGSHMEFLNRIEFVLLDGRKRASIVRA</sequence>
<dbReference type="EMBL" id="JAPFFJ010001012">
    <property type="protein sequence ID" value="KAJ6389829.1"/>
    <property type="molecule type" value="Genomic_DNA"/>
</dbReference>
<accession>A0AAD6J7E4</accession>
<organism evidence="2 3">
    <name type="scientific">Salix udensis</name>
    <dbReference type="NCBI Taxonomy" id="889485"/>
    <lineage>
        <taxon>Eukaryota</taxon>
        <taxon>Viridiplantae</taxon>
        <taxon>Streptophyta</taxon>
        <taxon>Embryophyta</taxon>
        <taxon>Tracheophyta</taxon>
        <taxon>Spermatophyta</taxon>
        <taxon>Magnoliopsida</taxon>
        <taxon>eudicotyledons</taxon>
        <taxon>Gunneridae</taxon>
        <taxon>Pentapetalae</taxon>
        <taxon>rosids</taxon>
        <taxon>fabids</taxon>
        <taxon>Malpighiales</taxon>
        <taxon>Salicaceae</taxon>
        <taxon>Saliceae</taxon>
        <taxon>Salix</taxon>
    </lineage>
</organism>
<evidence type="ECO:0000313" key="3">
    <source>
        <dbReference type="Proteomes" id="UP001162972"/>
    </source>
</evidence>
<comment type="caution">
    <text evidence="2">The sequence shown here is derived from an EMBL/GenBank/DDBJ whole genome shotgun (WGS) entry which is preliminary data.</text>
</comment>
<gene>
    <name evidence="2" type="ORF">OIU84_002165</name>
</gene>
<evidence type="ECO:0000313" key="2">
    <source>
        <dbReference type="EMBL" id="KAJ6389829.1"/>
    </source>
</evidence>
<feature type="transmembrane region" description="Helical" evidence="1">
    <location>
        <begin position="154"/>
        <end position="176"/>
    </location>
</feature>
<keyword evidence="1" id="KW-1133">Transmembrane helix</keyword>
<dbReference type="AlphaFoldDB" id="A0AAD6J7E4"/>
<keyword evidence="3" id="KW-1185">Reference proteome</keyword>
<feature type="transmembrane region" description="Helical" evidence="1">
    <location>
        <begin position="127"/>
        <end position="148"/>
    </location>
</feature>
<reference evidence="2" key="1">
    <citation type="submission" date="2022-10" db="EMBL/GenBank/DDBJ databases">
        <authorList>
            <person name="Hyden B.L."/>
            <person name="Feng K."/>
            <person name="Yates T."/>
            <person name="Jawdy S."/>
            <person name="Smart L.B."/>
            <person name="Muchero W."/>
        </authorList>
    </citation>
    <scope>NUCLEOTIDE SEQUENCE</scope>
    <source>
        <tissue evidence="2">Shoot tip</tissue>
    </source>
</reference>
<protein>
    <submittedName>
        <fullName evidence="2">Uncharacterized protein</fullName>
    </submittedName>
</protein>
<keyword evidence="1" id="KW-0812">Transmembrane</keyword>
<evidence type="ECO:0000256" key="1">
    <source>
        <dbReference type="SAM" id="Phobius"/>
    </source>
</evidence>
<proteinExistence type="predicted"/>